<evidence type="ECO:0000256" key="6">
    <source>
        <dbReference type="ARBA" id="ARBA00023004"/>
    </source>
</evidence>
<comment type="similarity">
    <text evidence="1">Belongs to the alkB family.</text>
</comment>
<comment type="catalytic activity">
    <reaction evidence="8">
        <text>an N(6)-methyladenosine in mRNA + 2-oxoglutarate + O2 = an adenosine in mRNA + formaldehyde + succinate + CO2</text>
        <dbReference type="Rhea" id="RHEA:49520"/>
        <dbReference type="Rhea" id="RHEA-COMP:12414"/>
        <dbReference type="Rhea" id="RHEA-COMP:12417"/>
        <dbReference type="ChEBI" id="CHEBI:15379"/>
        <dbReference type="ChEBI" id="CHEBI:16526"/>
        <dbReference type="ChEBI" id="CHEBI:16810"/>
        <dbReference type="ChEBI" id="CHEBI:16842"/>
        <dbReference type="ChEBI" id="CHEBI:30031"/>
        <dbReference type="ChEBI" id="CHEBI:74411"/>
        <dbReference type="ChEBI" id="CHEBI:74449"/>
        <dbReference type="EC" id="1.14.11.53"/>
    </reaction>
    <physiologicalReaction direction="left-to-right" evidence="8">
        <dbReference type="Rhea" id="RHEA:49521"/>
    </physiologicalReaction>
</comment>
<evidence type="ECO:0000256" key="8">
    <source>
        <dbReference type="ARBA" id="ARBA00047565"/>
    </source>
</evidence>
<evidence type="ECO:0000256" key="3">
    <source>
        <dbReference type="ARBA" id="ARBA00022723"/>
    </source>
</evidence>
<evidence type="ECO:0000256" key="5">
    <source>
        <dbReference type="ARBA" id="ARBA00023002"/>
    </source>
</evidence>
<feature type="binding site" evidence="9">
    <location>
        <position position="254"/>
    </location>
    <ligand>
        <name>Fe cation</name>
        <dbReference type="ChEBI" id="CHEBI:24875"/>
        <note>catalytic</note>
    </ligand>
</feature>
<sequence>MDLSTAAAVEVKGTVQHDTHAQPPEFIQRQHWKYQSMRRADLENDSSIQDLSEWQKLTDKQKETWIPAGAIPASQIQAACEAYAGEKPLQTIVQDAPFFEHRDFPGLQVIPGLLPPETQVLFTSCLMHRDLADPDHKMNLQADYVIPYPPKPVSLEPRRFDSSFFARERADPQDILIPKMPDKHKQLNNEQFLYTKLRWLTLGEQYDWPTRSYAKHATPFPADLSTLVTRLFPHIRPESGVVLIYGAKDFMPVHRDVSEQCQRALASFSMGCDGLFIMARGEDDGEGERAPRTVAIRVRSGDCIHLTGEARWAWHAMSRTIPSTCPSYLSDWPVGTPGATPEEQKWYKKWKGYMGTKRINVSCRQVWD</sequence>
<dbReference type="Proteomes" id="UP000800036">
    <property type="component" value="Unassembled WGS sequence"/>
</dbReference>
<proteinExistence type="inferred from homology"/>
<feature type="domain" description="Alpha-ketoglutarate-dependent dioxygenase AlkB-like" evidence="10">
    <location>
        <begin position="179"/>
        <end position="364"/>
    </location>
</feature>
<evidence type="ECO:0000313" key="12">
    <source>
        <dbReference type="Proteomes" id="UP000800036"/>
    </source>
</evidence>
<organism evidence="11 12">
    <name type="scientific">Bimuria novae-zelandiae CBS 107.79</name>
    <dbReference type="NCBI Taxonomy" id="1447943"/>
    <lineage>
        <taxon>Eukaryota</taxon>
        <taxon>Fungi</taxon>
        <taxon>Dikarya</taxon>
        <taxon>Ascomycota</taxon>
        <taxon>Pezizomycotina</taxon>
        <taxon>Dothideomycetes</taxon>
        <taxon>Pleosporomycetidae</taxon>
        <taxon>Pleosporales</taxon>
        <taxon>Massarineae</taxon>
        <taxon>Didymosphaeriaceae</taxon>
        <taxon>Bimuria</taxon>
    </lineage>
</organism>
<feature type="binding site" evidence="9">
    <location>
        <position position="315"/>
    </location>
    <ligand>
        <name>Fe cation</name>
        <dbReference type="ChEBI" id="CHEBI:24875"/>
        <note>catalytic</note>
    </ligand>
</feature>
<dbReference type="OrthoDB" id="6614653at2759"/>
<dbReference type="InterPro" id="IPR027450">
    <property type="entry name" value="AlkB-like"/>
</dbReference>
<dbReference type="GO" id="GO:0005634">
    <property type="term" value="C:nucleus"/>
    <property type="evidence" value="ECO:0007669"/>
    <property type="project" value="TreeGrafter"/>
</dbReference>
<dbReference type="EMBL" id="ML976699">
    <property type="protein sequence ID" value="KAF1970713.1"/>
    <property type="molecule type" value="Genomic_DNA"/>
</dbReference>
<dbReference type="PANTHER" id="PTHR16557:SF3">
    <property type="entry name" value="ALPHA-KETOGLUTARATE-DEPENDENT DIOXYGENASE ALKB-LIKE DOMAIN-CONTAINING PROTEIN"/>
    <property type="match status" value="1"/>
</dbReference>
<dbReference type="PANTHER" id="PTHR16557">
    <property type="entry name" value="ALKYLATED DNA REPAIR PROTEIN ALKB-RELATED"/>
    <property type="match status" value="1"/>
</dbReference>
<name>A0A6A5UZW7_9PLEO</name>
<dbReference type="EC" id="1.14.11.53" evidence="2"/>
<keyword evidence="3 9" id="KW-0479">Metal-binding</keyword>
<keyword evidence="12" id="KW-1185">Reference proteome</keyword>
<dbReference type="SUPFAM" id="SSF51197">
    <property type="entry name" value="Clavaminate synthase-like"/>
    <property type="match status" value="1"/>
</dbReference>
<dbReference type="InterPro" id="IPR037151">
    <property type="entry name" value="AlkB-like_sf"/>
</dbReference>
<accession>A0A6A5UZW7</accession>
<gene>
    <name evidence="11" type="ORF">BU23DRAFT_556662</name>
</gene>
<keyword evidence="4" id="KW-0223">Dioxygenase</keyword>
<dbReference type="InterPro" id="IPR004574">
    <property type="entry name" value="Alkb"/>
</dbReference>
<evidence type="ECO:0000256" key="4">
    <source>
        <dbReference type="ARBA" id="ARBA00022964"/>
    </source>
</evidence>
<evidence type="ECO:0000313" key="11">
    <source>
        <dbReference type="EMBL" id="KAF1970713.1"/>
    </source>
</evidence>
<dbReference type="GO" id="GO:1990931">
    <property type="term" value="F:mRNA N6-methyladenosine dioxygenase activity"/>
    <property type="evidence" value="ECO:0007669"/>
    <property type="project" value="UniProtKB-EC"/>
</dbReference>
<dbReference type="GO" id="GO:0005737">
    <property type="term" value="C:cytoplasm"/>
    <property type="evidence" value="ECO:0007669"/>
    <property type="project" value="TreeGrafter"/>
</dbReference>
<feature type="binding site" evidence="9">
    <location>
        <position position="256"/>
    </location>
    <ligand>
        <name>Fe cation</name>
        <dbReference type="ChEBI" id="CHEBI:24875"/>
        <note>catalytic</note>
    </ligand>
</feature>
<dbReference type="Gene3D" id="2.60.120.590">
    <property type="entry name" value="Alpha-ketoglutarate-dependent dioxygenase AlkB-like"/>
    <property type="match status" value="1"/>
</dbReference>
<dbReference type="GO" id="GO:0046872">
    <property type="term" value="F:metal ion binding"/>
    <property type="evidence" value="ECO:0007669"/>
    <property type="project" value="UniProtKB-KW"/>
</dbReference>
<reference evidence="11" key="1">
    <citation type="journal article" date="2020" name="Stud. Mycol.">
        <title>101 Dothideomycetes genomes: a test case for predicting lifestyles and emergence of pathogens.</title>
        <authorList>
            <person name="Haridas S."/>
            <person name="Albert R."/>
            <person name="Binder M."/>
            <person name="Bloem J."/>
            <person name="Labutti K."/>
            <person name="Salamov A."/>
            <person name="Andreopoulos B."/>
            <person name="Baker S."/>
            <person name="Barry K."/>
            <person name="Bills G."/>
            <person name="Bluhm B."/>
            <person name="Cannon C."/>
            <person name="Castanera R."/>
            <person name="Culley D."/>
            <person name="Daum C."/>
            <person name="Ezra D."/>
            <person name="Gonzalez J."/>
            <person name="Henrissat B."/>
            <person name="Kuo A."/>
            <person name="Liang C."/>
            <person name="Lipzen A."/>
            <person name="Lutzoni F."/>
            <person name="Magnuson J."/>
            <person name="Mondo S."/>
            <person name="Nolan M."/>
            <person name="Ohm R."/>
            <person name="Pangilinan J."/>
            <person name="Park H.-J."/>
            <person name="Ramirez L."/>
            <person name="Alfaro M."/>
            <person name="Sun H."/>
            <person name="Tritt A."/>
            <person name="Yoshinaga Y."/>
            <person name="Zwiers L.-H."/>
            <person name="Turgeon B."/>
            <person name="Goodwin S."/>
            <person name="Spatafora J."/>
            <person name="Crous P."/>
            <person name="Grigoriev I."/>
        </authorList>
    </citation>
    <scope>NUCLEOTIDE SEQUENCE</scope>
    <source>
        <strain evidence="11">CBS 107.79</strain>
    </source>
</reference>
<dbReference type="Pfam" id="PF13532">
    <property type="entry name" value="2OG-FeII_Oxy_2"/>
    <property type="match status" value="1"/>
</dbReference>
<keyword evidence="6 9" id="KW-0408">Iron</keyword>
<dbReference type="FunFam" id="2.60.120.590:FF:000014">
    <property type="entry name" value="Oxidoreductase, 2OG-Fe(II) oxygenase family family"/>
    <property type="match status" value="1"/>
</dbReference>
<keyword evidence="5" id="KW-0560">Oxidoreductase</keyword>
<protein>
    <recommendedName>
        <fullName evidence="2">mRNA N(6)-methyladenine demethylase</fullName>
        <ecNumber evidence="2">1.14.11.53</ecNumber>
    </recommendedName>
</protein>
<evidence type="ECO:0000256" key="7">
    <source>
        <dbReference type="ARBA" id="ARBA00023026"/>
    </source>
</evidence>
<evidence type="ECO:0000259" key="10">
    <source>
        <dbReference type="Pfam" id="PF13532"/>
    </source>
</evidence>
<evidence type="ECO:0000256" key="9">
    <source>
        <dbReference type="PIRSR" id="PIRSR604574-2"/>
    </source>
</evidence>
<evidence type="ECO:0000256" key="2">
    <source>
        <dbReference type="ARBA" id="ARBA00012931"/>
    </source>
</evidence>
<dbReference type="AlphaFoldDB" id="A0A6A5UZW7"/>
<keyword evidence="7" id="KW-0843">Virulence</keyword>
<evidence type="ECO:0000256" key="1">
    <source>
        <dbReference type="ARBA" id="ARBA00007879"/>
    </source>
</evidence>
<comment type="cofactor">
    <cofactor evidence="9">
        <name>Fe(2+)</name>
        <dbReference type="ChEBI" id="CHEBI:29033"/>
    </cofactor>
    <text evidence="9">Binds 1 Fe(2+) ion per subunit.</text>
</comment>